<name>G7JRA3_MEDTR</name>
<protein>
    <submittedName>
        <fullName evidence="2">Transmembrane protein, putative</fullName>
    </submittedName>
</protein>
<reference evidence="2 4" key="1">
    <citation type="journal article" date="2011" name="Nature">
        <title>The Medicago genome provides insight into the evolution of rhizobial symbioses.</title>
        <authorList>
            <person name="Young N.D."/>
            <person name="Debelle F."/>
            <person name="Oldroyd G.E."/>
            <person name="Geurts R."/>
            <person name="Cannon S.B."/>
            <person name="Udvardi M.K."/>
            <person name="Benedito V.A."/>
            <person name="Mayer K.F."/>
            <person name="Gouzy J."/>
            <person name="Schoof H."/>
            <person name="Van de Peer Y."/>
            <person name="Proost S."/>
            <person name="Cook D.R."/>
            <person name="Meyers B.C."/>
            <person name="Spannagl M."/>
            <person name="Cheung F."/>
            <person name="De Mita S."/>
            <person name="Krishnakumar V."/>
            <person name="Gundlach H."/>
            <person name="Zhou S."/>
            <person name="Mudge J."/>
            <person name="Bharti A.K."/>
            <person name="Murray J.D."/>
            <person name="Naoumkina M.A."/>
            <person name="Rosen B."/>
            <person name="Silverstein K.A."/>
            <person name="Tang H."/>
            <person name="Rombauts S."/>
            <person name="Zhao P.X."/>
            <person name="Zhou P."/>
            <person name="Barbe V."/>
            <person name="Bardou P."/>
            <person name="Bechner M."/>
            <person name="Bellec A."/>
            <person name="Berger A."/>
            <person name="Berges H."/>
            <person name="Bidwell S."/>
            <person name="Bisseling T."/>
            <person name="Choisne N."/>
            <person name="Couloux A."/>
            <person name="Denny R."/>
            <person name="Deshpande S."/>
            <person name="Dai X."/>
            <person name="Doyle J.J."/>
            <person name="Dudez A.M."/>
            <person name="Farmer A.D."/>
            <person name="Fouteau S."/>
            <person name="Franken C."/>
            <person name="Gibelin C."/>
            <person name="Gish J."/>
            <person name="Goldstein S."/>
            <person name="Gonzalez A.J."/>
            <person name="Green P.J."/>
            <person name="Hallab A."/>
            <person name="Hartog M."/>
            <person name="Hua A."/>
            <person name="Humphray S.J."/>
            <person name="Jeong D.H."/>
            <person name="Jing Y."/>
            <person name="Jocker A."/>
            <person name="Kenton S.M."/>
            <person name="Kim D.J."/>
            <person name="Klee K."/>
            <person name="Lai H."/>
            <person name="Lang C."/>
            <person name="Lin S."/>
            <person name="Macmil S.L."/>
            <person name="Magdelenat G."/>
            <person name="Matthews L."/>
            <person name="McCorrison J."/>
            <person name="Monaghan E.L."/>
            <person name="Mun J.H."/>
            <person name="Najar F.Z."/>
            <person name="Nicholson C."/>
            <person name="Noirot C."/>
            <person name="O'Bleness M."/>
            <person name="Paule C.R."/>
            <person name="Poulain J."/>
            <person name="Prion F."/>
            <person name="Qin B."/>
            <person name="Qu C."/>
            <person name="Retzel E.F."/>
            <person name="Riddle C."/>
            <person name="Sallet E."/>
            <person name="Samain S."/>
            <person name="Samson N."/>
            <person name="Sanders I."/>
            <person name="Saurat O."/>
            <person name="Scarpelli C."/>
            <person name="Schiex T."/>
            <person name="Segurens B."/>
            <person name="Severin A.J."/>
            <person name="Sherrier D.J."/>
            <person name="Shi R."/>
            <person name="Sims S."/>
            <person name="Singer S.R."/>
            <person name="Sinharoy S."/>
            <person name="Sterck L."/>
            <person name="Viollet A."/>
            <person name="Wang B.B."/>
            <person name="Wang K."/>
            <person name="Wang M."/>
            <person name="Wang X."/>
            <person name="Warfsmann J."/>
            <person name="Weissenbach J."/>
            <person name="White D.D."/>
            <person name="White J.D."/>
            <person name="Wiley G.B."/>
            <person name="Wincker P."/>
            <person name="Xing Y."/>
            <person name="Yang L."/>
            <person name="Yao Z."/>
            <person name="Ying F."/>
            <person name="Zhai J."/>
            <person name="Zhou L."/>
            <person name="Zuber A."/>
            <person name="Denarie J."/>
            <person name="Dixon R.A."/>
            <person name="May G.D."/>
            <person name="Schwartz D.C."/>
            <person name="Rogers J."/>
            <person name="Quetier F."/>
            <person name="Town C.D."/>
            <person name="Roe B.A."/>
        </authorList>
    </citation>
    <scope>NUCLEOTIDE SEQUENCE [LARGE SCALE GENOMIC DNA]</scope>
    <source>
        <strain evidence="2">A17</strain>
        <strain evidence="3 4">cv. Jemalong A17</strain>
    </source>
</reference>
<gene>
    <name evidence="2" type="ordered locus">MTR_4g019120</name>
</gene>
<dbReference type="HOGENOM" id="CLU_2162158_0_0_1"/>
<keyword evidence="4" id="KW-1185">Reference proteome</keyword>
<organism evidence="2 4">
    <name type="scientific">Medicago truncatula</name>
    <name type="common">Barrel medic</name>
    <name type="synonym">Medicago tribuloides</name>
    <dbReference type="NCBI Taxonomy" id="3880"/>
    <lineage>
        <taxon>Eukaryota</taxon>
        <taxon>Viridiplantae</taxon>
        <taxon>Streptophyta</taxon>
        <taxon>Embryophyta</taxon>
        <taxon>Tracheophyta</taxon>
        <taxon>Spermatophyta</taxon>
        <taxon>Magnoliopsida</taxon>
        <taxon>eudicotyledons</taxon>
        <taxon>Gunneridae</taxon>
        <taxon>Pentapetalae</taxon>
        <taxon>rosids</taxon>
        <taxon>fabids</taxon>
        <taxon>Fabales</taxon>
        <taxon>Fabaceae</taxon>
        <taxon>Papilionoideae</taxon>
        <taxon>50 kb inversion clade</taxon>
        <taxon>NPAAA clade</taxon>
        <taxon>Hologalegina</taxon>
        <taxon>IRL clade</taxon>
        <taxon>Trifolieae</taxon>
        <taxon>Medicago</taxon>
    </lineage>
</organism>
<sequence>MASKCFCELAIASRCARKASCALLSAVLLVILSSWWWLNVVSRALILRRYRRTFEAKLEFLASHSTTKSVFGSASTPLKSTSGSYKSENLQFQHVWFSFSKSILISKSNYG</sequence>
<dbReference type="EMBL" id="CM001220">
    <property type="protein sequence ID" value="AES87016.1"/>
    <property type="molecule type" value="Genomic_DNA"/>
</dbReference>
<dbReference type="Proteomes" id="UP000002051">
    <property type="component" value="Chromosome 4"/>
</dbReference>
<proteinExistence type="predicted"/>
<keyword evidence="1 2" id="KW-0812">Transmembrane</keyword>
<reference evidence="2 4" key="2">
    <citation type="journal article" date="2014" name="BMC Genomics">
        <title>An improved genome release (version Mt4.0) for the model legume Medicago truncatula.</title>
        <authorList>
            <person name="Tang H."/>
            <person name="Krishnakumar V."/>
            <person name="Bidwell S."/>
            <person name="Rosen B."/>
            <person name="Chan A."/>
            <person name="Zhou S."/>
            <person name="Gentzbittel L."/>
            <person name="Childs K.L."/>
            <person name="Yandell M."/>
            <person name="Gundlach H."/>
            <person name="Mayer K.F."/>
            <person name="Schwartz D.C."/>
            <person name="Town C.D."/>
        </authorList>
    </citation>
    <scope>GENOME REANNOTATION</scope>
    <source>
        <strain evidence="3 4">cv. Jemalong A17</strain>
    </source>
</reference>
<keyword evidence="1" id="KW-1133">Transmembrane helix</keyword>
<evidence type="ECO:0000313" key="4">
    <source>
        <dbReference type="Proteomes" id="UP000002051"/>
    </source>
</evidence>
<dbReference type="PaxDb" id="3880-AES87016"/>
<keyword evidence="1" id="KW-0472">Membrane</keyword>
<dbReference type="EnsemblPlants" id="AES87016">
    <property type="protein sequence ID" value="AES87016"/>
    <property type="gene ID" value="MTR_4g019120"/>
</dbReference>
<feature type="transmembrane region" description="Helical" evidence="1">
    <location>
        <begin position="21"/>
        <end position="38"/>
    </location>
</feature>
<dbReference type="AlphaFoldDB" id="G7JRA3"/>
<evidence type="ECO:0000313" key="2">
    <source>
        <dbReference type="EMBL" id="AES87016.1"/>
    </source>
</evidence>
<reference evidence="3" key="3">
    <citation type="submission" date="2015-04" db="UniProtKB">
        <authorList>
            <consortium name="EnsemblPlants"/>
        </authorList>
    </citation>
    <scope>IDENTIFICATION</scope>
    <source>
        <strain evidence="3">cv. Jemalong A17</strain>
    </source>
</reference>
<accession>G7JRA3</accession>
<evidence type="ECO:0000256" key="1">
    <source>
        <dbReference type="SAM" id="Phobius"/>
    </source>
</evidence>
<evidence type="ECO:0000313" key="3">
    <source>
        <dbReference type="EnsemblPlants" id="AES87016"/>
    </source>
</evidence>